<keyword evidence="2" id="KW-1185">Reference proteome</keyword>
<sequence>MEDTKLKQGLAAGSAKGLSVEIVQSIMRQLSWDSIKKVAEISPSFLSILEGAGKTIFYRACLKEISREFFEYGIVRYASTIPALRESLNVIIGPSTRPLDAMVQLVEKRTFNPSKFDLPAEYCTMAAFRNIMEFHENVAKRVWAYEVFVQSFYTAFDGQAEMLANRTREEMMRIPLAVYAMETARLLFPDEFKRCARVLFRVRFRVDLEGEREHWANVVYAPCVEPPFLVTKQSLTHSWDPFAYSP</sequence>
<dbReference type="EMBL" id="JBANMG010000002">
    <property type="protein sequence ID" value="KAK6956809.1"/>
    <property type="molecule type" value="Genomic_DNA"/>
</dbReference>
<comment type="caution">
    <text evidence="1">The sequence shown here is derived from an EMBL/GenBank/DDBJ whole genome shotgun (WGS) entry which is preliminary data.</text>
</comment>
<accession>A0AAX6MW16</accession>
<evidence type="ECO:0000313" key="1">
    <source>
        <dbReference type="EMBL" id="KAK6956809.1"/>
    </source>
</evidence>
<evidence type="ECO:0008006" key="3">
    <source>
        <dbReference type="Google" id="ProtNLM"/>
    </source>
</evidence>
<protein>
    <recommendedName>
        <fullName evidence="3">F-box domain-containing protein</fullName>
    </recommendedName>
</protein>
<name>A0AAX6MW16_9PEZI</name>
<dbReference type="Proteomes" id="UP001369815">
    <property type="component" value="Unassembled WGS sequence"/>
</dbReference>
<gene>
    <name evidence="1" type="ORF">Daesc_002089</name>
</gene>
<evidence type="ECO:0000313" key="2">
    <source>
        <dbReference type="Proteomes" id="UP001369815"/>
    </source>
</evidence>
<reference evidence="1 2" key="1">
    <citation type="journal article" date="2024" name="Front Chem Biol">
        <title>Unveiling the potential of Daldinia eschscholtzii MFLUCC 19-0629 through bioactivity and bioinformatics studies for enhanced sustainable agriculture production.</title>
        <authorList>
            <person name="Brooks S."/>
            <person name="Weaver J.A."/>
            <person name="Klomchit A."/>
            <person name="Alharthi S.A."/>
            <person name="Onlamun T."/>
            <person name="Nurani R."/>
            <person name="Vong T.K."/>
            <person name="Alberti F."/>
            <person name="Greco C."/>
        </authorList>
    </citation>
    <scope>NUCLEOTIDE SEQUENCE [LARGE SCALE GENOMIC DNA]</scope>
    <source>
        <strain evidence="1">MFLUCC 19-0629</strain>
    </source>
</reference>
<organism evidence="1 2">
    <name type="scientific">Daldinia eschscholtzii</name>
    <dbReference type="NCBI Taxonomy" id="292717"/>
    <lineage>
        <taxon>Eukaryota</taxon>
        <taxon>Fungi</taxon>
        <taxon>Dikarya</taxon>
        <taxon>Ascomycota</taxon>
        <taxon>Pezizomycotina</taxon>
        <taxon>Sordariomycetes</taxon>
        <taxon>Xylariomycetidae</taxon>
        <taxon>Xylariales</taxon>
        <taxon>Hypoxylaceae</taxon>
        <taxon>Daldinia</taxon>
    </lineage>
</organism>
<dbReference type="AlphaFoldDB" id="A0AAX6MW16"/>
<proteinExistence type="predicted"/>